<evidence type="ECO:0000259" key="1">
    <source>
        <dbReference type="Pfam" id="PF10128"/>
    </source>
</evidence>
<feature type="domain" description="Glucose-6-phosphate dehydrogenase assembly protein OpcA C-terminal" evidence="2">
    <location>
        <begin position="165"/>
        <end position="296"/>
    </location>
</feature>
<dbReference type="Pfam" id="PF10128">
    <property type="entry name" value="OpcA_G6PD_assem"/>
    <property type="match status" value="1"/>
</dbReference>
<dbReference type="InterPro" id="IPR046801">
    <property type="entry name" value="OpcA_G6PD_N"/>
</dbReference>
<organism evidence="3 4">
    <name type="scientific">Flavimobilis marinus</name>
    <dbReference type="NCBI Taxonomy" id="285351"/>
    <lineage>
        <taxon>Bacteria</taxon>
        <taxon>Bacillati</taxon>
        <taxon>Actinomycetota</taxon>
        <taxon>Actinomycetes</taxon>
        <taxon>Micrococcales</taxon>
        <taxon>Jonesiaceae</taxon>
        <taxon>Flavimobilis</taxon>
    </lineage>
</organism>
<dbReference type="PANTHER" id="PTHR38658:SF1">
    <property type="entry name" value="OXPP CYCLE PROTEIN OPCA-RELATED"/>
    <property type="match status" value="1"/>
</dbReference>
<evidence type="ECO:0000313" key="4">
    <source>
        <dbReference type="Proteomes" id="UP000198520"/>
    </source>
</evidence>
<accession>A0A1I2F814</accession>
<dbReference type="Proteomes" id="UP000198520">
    <property type="component" value="Unassembled WGS sequence"/>
</dbReference>
<dbReference type="Pfam" id="PF20171">
    <property type="entry name" value="OpcA_G6PD_C"/>
    <property type="match status" value="1"/>
</dbReference>
<feature type="domain" description="Glucose-6-phosphate dehydrogenase assembly protein OpcA N-terminal" evidence="1">
    <location>
        <begin position="51"/>
        <end position="160"/>
    </location>
</feature>
<evidence type="ECO:0000313" key="3">
    <source>
        <dbReference type="EMBL" id="SFF00947.1"/>
    </source>
</evidence>
<sequence length="306" mass="32605">MIITMPTTTTTAVAKRLIKLREEGGAVALGRVLTLLVVADANRADEAIDAANVASGEHPCRIIVLSRTTHADPHALDAEIRVGGDAGASEVVVLHAGERAMDHADTLVTPLLLPDAPIVAWWPGEPPADPAHDIVGAMAHRRITDAYGAADPHAALVQLAGSYSPGDTDLAWTRTTVWRGLIAATLDQPPFEPVRSARVEGVTGHPSLDLIGAWLAHVLRCPVEIVRTDDAPALTRVVLSRRSGDISLSRPTGKVAILSQPDQPDHRVALPIRELHECIAEELRRLDPDEMYGDVLTRGLAKVASA</sequence>
<evidence type="ECO:0000259" key="2">
    <source>
        <dbReference type="Pfam" id="PF20171"/>
    </source>
</evidence>
<gene>
    <name evidence="3" type="ORF">SAMN04488035_1157</name>
</gene>
<protein>
    <submittedName>
        <fullName evidence="3">Glucose-6-phosphate dehydrogenase assembly protein OpcA</fullName>
    </submittedName>
</protein>
<proteinExistence type="predicted"/>
<dbReference type="RefSeq" id="WP_093376073.1">
    <property type="nucleotide sequence ID" value="NZ_BNAN01000002.1"/>
</dbReference>
<reference evidence="4" key="1">
    <citation type="submission" date="2016-10" db="EMBL/GenBank/DDBJ databases">
        <authorList>
            <person name="Varghese N."/>
            <person name="Submissions S."/>
        </authorList>
    </citation>
    <scope>NUCLEOTIDE SEQUENCE [LARGE SCALE GENOMIC DNA]</scope>
    <source>
        <strain evidence="4">DSM 19083</strain>
    </source>
</reference>
<dbReference type="EMBL" id="FONZ01000002">
    <property type="protein sequence ID" value="SFF00947.1"/>
    <property type="molecule type" value="Genomic_DNA"/>
</dbReference>
<keyword evidence="4" id="KW-1185">Reference proteome</keyword>
<dbReference type="PANTHER" id="PTHR38658">
    <property type="entry name" value="OXPP CYCLE PROTEIN OPCA-RELATED"/>
    <property type="match status" value="1"/>
</dbReference>
<name>A0A1I2F814_9MICO</name>
<dbReference type="STRING" id="285351.SAMN04488035_1157"/>
<dbReference type="OrthoDB" id="128564at2"/>
<dbReference type="InterPro" id="IPR004555">
    <property type="entry name" value="G6PDH_assembly_OpcA"/>
</dbReference>
<dbReference type="AlphaFoldDB" id="A0A1I2F814"/>
<dbReference type="InterPro" id="IPR046802">
    <property type="entry name" value="OpcA_G6PD_C"/>
</dbReference>